<dbReference type="PANTHER" id="PTHR30146:SF138">
    <property type="entry name" value="TRANSCRIPTIONAL REGULATORY PROTEIN"/>
    <property type="match status" value="1"/>
</dbReference>
<dbReference type="PROSITE" id="PS50932">
    <property type="entry name" value="HTH_LACI_2"/>
    <property type="match status" value="1"/>
</dbReference>
<comment type="caution">
    <text evidence="5">The sequence shown here is derived from an EMBL/GenBank/DDBJ whole genome shotgun (WGS) entry which is preliminary data.</text>
</comment>
<dbReference type="Pfam" id="PF13377">
    <property type="entry name" value="Peripla_BP_3"/>
    <property type="match status" value="1"/>
</dbReference>
<proteinExistence type="predicted"/>
<dbReference type="InterPro" id="IPR000843">
    <property type="entry name" value="HTH_LacI"/>
</dbReference>
<keyword evidence="1" id="KW-0805">Transcription regulation</keyword>
<evidence type="ECO:0000313" key="6">
    <source>
        <dbReference type="Proteomes" id="UP000237755"/>
    </source>
</evidence>
<evidence type="ECO:0000256" key="1">
    <source>
        <dbReference type="ARBA" id="ARBA00023015"/>
    </source>
</evidence>
<gene>
    <name evidence="5" type="ORF">GY24_01015</name>
</gene>
<dbReference type="SMART" id="SM00354">
    <property type="entry name" value="HTH_LACI"/>
    <property type="match status" value="1"/>
</dbReference>
<dbReference type="InterPro" id="IPR010982">
    <property type="entry name" value="Lambda_DNA-bd_dom_sf"/>
</dbReference>
<organism evidence="5 6">
    <name type="scientific">Microterricola pindariensis</name>
    <dbReference type="NCBI Taxonomy" id="478010"/>
    <lineage>
        <taxon>Bacteria</taxon>
        <taxon>Bacillati</taxon>
        <taxon>Actinomycetota</taxon>
        <taxon>Actinomycetes</taxon>
        <taxon>Micrococcales</taxon>
        <taxon>Microbacteriaceae</taxon>
        <taxon>Microterricola</taxon>
    </lineage>
</organism>
<dbReference type="InterPro" id="IPR046335">
    <property type="entry name" value="LacI/GalR-like_sensor"/>
</dbReference>
<keyword evidence="3" id="KW-0804">Transcription</keyword>
<dbReference type="Pfam" id="PF00356">
    <property type="entry name" value="LacI"/>
    <property type="match status" value="1"/>
</dbReference>
<dbReference type="SUPFAM" id="SSF47413">
    <property type="entry name" value="lambda repressor-like DNA-binding domains"/>
    <property type="match status" value="1"/>
</dbReference>
<dbReference type="CDD" id="cd01392">
    <property type="entry name" value="HTH_LacI"/>
    <property type="match status" value="1"/>
</dbReference>
<accession>A0ABX5B0U3</accession>
<sequence length="361" mass="38674">MGTSHGSKPTLTSIARSLDLSIATVSNVYNHPERVSEGLQQRVLEAARKAGYPGPDAVARQFRRGKSDTLGVLFTDELSFALRDPASVSFLSGVASACEEAGLNLILVPAGPPLQTNRISSVSNAIVDGFIIYSVPDDDPHLQTALNRNLPSVVVDEPDSAPDTDWVGLDDQAATFELAAHLLAQGHRRIGVVTTRLGVSRYNGPATEERWLRARYAVQRNRILGLVNALAASGIPADELVVEERFDNSVEAGTAGLHALLDRRPDLTAICCLGDVLAIGALEGARQRGLSVPDDLTITGYDDVPEASRVGLTTIRQPLIEKGKIAGQMFLTREQGMPPRRRVLPTSLEVRRTSGPAPLQG</sequence>
<keyword evidence="2" id="KW-0238">DNA-binding</keyword>
<dbReference type="RefSeq" id="WP_104473957.1">
    <property type="nucleotide sequence ID" value="NZ_MPZN01000002.1"/>
</dbReference>
<evidence type="ECO:0000256" key="3">
    <source>
        <dbReference type="ARBA" id="ARBA00023163"/>
    </source>
</evidence>
<dbReference type="Proteomes" id="UP000237755">
    <property type="component" value="Unassembled WGS sequence"/>
</dbReference>
<dbReference type="Gene3D" id="3.40.50.2300">
    <property type="match status" value="2"/>
</dbReference>
<dbReference type="EMBL" id="MPZN01000002">
    <property type="protein sequence ID" value="PPL20384.1"/>
    <property type="molecule type" value="Genomic_DNA"/>
</dbReference>
<evidence type="ECO:0000259" key="4">
    <source>
        <dbReference type="PROSITE" id="PS50932"/>
    </source>
</evidence>
<reference evidence="5 6" key="1">
    <citation type="journal article" date="2008" name="Int. J. Syst. Evol. Microbiol.">
        <title>Leifsonia pindariensis sp. nov., isolated from the Pindari glacier of the Indian Himalayas, and emended description of the genus Leifsonia.</title>
        <authorList>
            <person name="Reddy G.S."/>
            <person name="Prabagaran S.R."/>
            <person name="Shivaji S."/>
        </authorList>
    </citation>
    <scope>NUCLEOTIDE SEQUENCE [LARGE SCALE GENOMIC DNA]</scope>
    <source>
        <strain evidence="5 6">PON 10</strain>
    </source>
</reference>
<evidence type="ECO:0000256" key="2">
    <source>
        <dbReference type="ARBA" id="ARBA00023125"/>
    </source>
</evidence>
<keyword evidence="6" id="KW-1185">Reference proteome</keyword>
<dbReference type="InterPro" id="IPR028082">
    <property type="entry name" value="Peripla_BP_I"/>
</dbReference>
<protein>
    <recommendedName>
        <fullName evidence="4">HTH lacI-type domain-containing protein</fullName>
    </recommendedName>
</protein>
<name>A0ABX5B0U3_9MICO</name>
<evidence type="ECO:0000313" key="5">
    <source>
        <dbReference type="EMBL" id="PPL20384.1"/>
    </source>
</evidence>
<dbReference type="PANTHER" id="PTHR30146">
    <property type="entry name" value="LACI-RELATED TRANSCRIPTIONAL REPRESSOR"/>
    <property type="match status" value="1"/>
</dbReference>
<dbReference type="CDD" id="cd06279">
    <property type="entry name" value="PBP1_LacI-like"/>
    <property type="match status" value="1"/>
</dbReference>
<feature type="domain" description="HTH lacI-type" evidence="4">
    <location>
        <begin position="9"/>
        <end position="64"/>
    </location>
</feature>
<dbReference type="Gene3D" id="1.10.260.40">
    <property type="entry name" value="lambda repressor-like DNA-binding domains"/>
    <property type="match status" value="1"/>
</dbReference>
<dbReference type="SUPFAM" id="SSF53822">
    <property type="entry name" value="Periplasmic binding protein-like I"/>
    <property type="match status" value="1"/>
</dbReference>